<dbReference type="Proteomes" id="UP001318860">
    <property type="component" value="Unassembled WGS sequence"/>
</dbReference>
<name>A0ABR0XP10_REHGL</name>
<keyword evidence="3" id="KW-1185">Reference proteome</keyword>
<reference evidence="2 3" key="1">
    <citation type="journal article" date="2021" name="Comput. Struct. Biotechnol. J.">
        <title>De novo genome assembly of the potent medicinal plant Rehmannia glutinosa using nanopore technology.</title>
        <authorList>
            <person name="Ma L."/>
            <person name="Dong C."/>
            <person name="Song C."/>
            <person name="Wang X."/>
            <person name="Zheng X."/>
            <person name="Niu Y."/>
            <person name="Chen S."/>
            <person name="Feng W."/>
        </authorList>
    </citation>
    <scope>NUCLEOTIDE SEQUENCE [LARGE SCALE GENOMIC DNA]</scope>
    <source>
        <strain evidence="2">DH-2019</strain>
    </source>
</reference>
<gene>
    <name evidence="2" type="ORF">DH2020_004275</name>
</gene>
<dbReference type="PANTHER" id="PTHR46148">
    <property type="entry name" value="CHROMO DOMAIN-CONTAINING PROTEIN"/>
    <property type="match status" value="1"/>
</dbReference>
<evidence type="ECO:0000313" key="3">
    <source>
        <dbReference type="Proteomes" id="UP001318860"/>
    </source>
</evidence>
<evidence type="ECO:0000259" key="1">
    <source>
        <dbReference type="Pfam" id="PF24626"/>
    </source>
</evidence>
<dbReference type="EMBL" id="JABTTQ020000003">
    <property type="protein sequence ID" value="KAK6160894.1"/>
    <property type="molecule type" value="Genomic_DNA"/>
</dbReference>
<accession>A0ABR0XP10</accession>
<dbReference type="PANTHER" id="PTHR46148:SF57">
    <property type="entry name" value="OS12G0499874 PROTEIN"/>
    <property type="match status" value="1"/>
</dbReference>
<feature type="domain" description="Tf2-1-like SH3-like" evidence="1">
    <location>
        <begin position="3"/>
        <end position="52"/>
    </location>
</feature>
<dbReference type="Pfam" id="PF24626">
    <property type="entry name" value="SH3_Tf2-1"/>
    <property type="match status" value="1"/>
</dbReference>
<comment type="caution">
    <text evidence="2">The sequence shown here is derived from an EMBL/GenBank/DDBJ whole genome shotgun (WGS) entry which is preliminary data.</text>
</comment>
<organism evidence="2 3">
    <name type="scientific">Rehmannia glutinosa</name>
    <name type="common">Chinese foxglove</name>
    <dbReference type="NCBI Taxonomy" id="99300"/>
    <lineage>
        <taxon>Eukaryota</taxon>
        <taxon>Viridiplantae</taxon>
        <taxon>Streptophyta</taxon>
        <taxon>Embryophyta</taxon>
        <taxon>Tracheophyta</taxon>
        <taxon>Spermatophyta</taxon>
        <taxon>Magnoliopsida</taxon>
        <taxon>eudicotyledons</taxon>
        <taxon>Gunneridae</taxon>
        <taxon>Pentapetalae</taxon>
        <taxon>asterids</taxon>
        <taxon>lamiids</taxon>
        <taxon>Lamiales</taxon>
        <taxon>Orobanchaceae</taxon>
        <taxon>Rehmannieae</taxon>
        <taxon>Rehmannia</taxon>
    </lineage>
</organism>
<sequence>MRFGKKGKLSPRYIGPFHIIERVGDVAYINDLHVSMSQIHDVFHVSMLRKYVANPSHILRNEPIELKAYLSYEELPLQIIDRKIQELRNKCISLVKVVWQKHDKPEEATWETGEEMRKNYSELF</sequence>
<dbReference type="InterPro" id="IPR056924">
    <property type="entry name" value="SH3_Tf2-1"/>
</dbReference>
<proteinExistence type="predicted"/>
<protein>
    <recommendedName>
        <fullName evidence="1">Tf2-1-like SH3-like domain-containing protein</fullName>
    </recommendedName>
</protein>
<evidence type="ECO:0000313" key="2">
    <source>
        <dbReference type="EMBL" id="KAK6160894.1"/>
    </source>
</evidence>